<feature type="transmembrane region" description="Helical" evidence="2">
    <location>
        <begin position="50"/>
        <end position="71"/>
    </location>
</feature>
<evidence type="ECO:0000313" key="3">
    <source>
        <dbReference type="EMBL" id="WTZ11394.1"/>
    </source>
</evidence>
<feature type="transmembrane region" description="Helical" evidence="2">
    <location>
        <begin position="398"/>
        <end position="416"/>
    </location>
</feature>
<keyword evidence="2" id="KW-0812">Transmembrane</keyword>
<sequence length="567" mass="60397">MNTDVRRTLPATAIPDGCLPWSTEHTLRWTRVLPPGWIPVPRVGLRVLKLVLLTGALAALGLTGAGLPPYLAAPAGLLLVWLQLRPEVVRVSAPALALAAVVLRPAPVLPVLAGALLLTATAMAISTLRLRARERQREAALAASGGVTAPLPDGDRPLGRGRFLSGLGIALILAGIGLIATVGVWNSSESRRAVAVAGCFAAGLGVTALLSGVLGRRRAAALRAAPAPVLRVLMRTTGRGDAKVFAADDVAGLRPLFTVGVVPLDHDTDYDGGDVADAVTDTALDLADAAGLAESADRLDDDRPGPLREAVLYGVPYEGAEVALVSAPAKPGDPPVAERSSGPVRPLSEGGVRRRLKRAKRTAARRAVDDEQHFGLVEAVRLKDLVPVRRWRAGAVDWLAGFLMVSAGVLLCWVTSTDGGISLWKQIVLLLVGLSGAFRIPVKLCWRVTADRTGLWLNGLRGITHIPWDDIHSVRRESLELKLRWRGDGAWTVSAPRWAWFQRHRGVTHPYDALAAEVTAMHTDPALRPNGDSEERERGRPLWPLAVPFVLVWLTAVLAGLMGFLDG</sequence>
<organism evidence="3">
    <name type="scientific">Streptomyces sp. NBC_01393</name>
    <dbReference type="NCBI Taxonomy" id="2903851"/>
    <lineage>
        <taxon>Bacteria</taxon>
        <taxon>Bacillati</taxon>
        <taxon>Actinomycetota</taxon>
        <taxon>Actinomycetes</taxon>
        <taxon>Kitasatosporales</taxon>
        <taxon>Streptomycetaceae</taxon>
        <taxon>Streptomyces</taxon>
    </lineage>
</organism>
<feature type="transmembrane region" description="Helical" evidence="2">
    <location>
        <begin position="193"/>
        <end position="214"/>
    </location>
</feature>
<feature type="transmembrane region" description="Helical" evidence="2">
    <location>
        <begin position="542"/>
        <end position="565"/>
    </location>
</feature>
<reference evidence="3" key="1">
    <citation type="submission" date="2022-10" db="EMBL/GenBank/DDBJ databases">
        <title>The complete genomes of actinobacterial strains from the NBC collection.</title>
        <authorList>
            <person name="Joergensen T.S."/>
            <person name="Alvarez Arevalo M."/>
            <person name="Sterndorff E.B."/>
            <person name="Faurdal D."/>
            <person name="Vuksanovic O."/>
            <person name="Mourched A.-S."/>
            <person name="Charusanti P."/>
            <person name="Shaw S."/>
            <person name="Blin K."/>
            <person name="Weber T."/>
        </authorList>
    </citation>
    <scope>NUCLEOTIDE SEQUENCE</scope>
    <source>
        <strain evidence="3">NBC_01393</strain>
    </source>
</reference>
<feature type="transmembrane region" description="Helical" evidence="2">
    <location>
        <begin position="108"/>
        <end position="128"/>
    </location>
</feature>
<evidence type="ECO:0000256" key="1">
    <source>
        <dbReference type="SAM" id="MobiDB-lite"/>
    </source>
</evidence>
<dbReference type="AlphaFoldDB" id="A0AAU3I2M7"/>
<gene>
    <name evidence="3" type="ORF">OG699_27520</name>
</gene>
<evidence type="ECO:0000256" key="2">
    <source>
        <dbReference type="SAM" id="Phobius"/>
    </source>
</evidence>
<accession>A0AAU3I2M7</accession>
<feature type="transmembrane region" description="Helical" evidence="2">
    <location>
        <begin position="163"/>
        <end position="187"/>
    </location>
</feature>
<keyword evidence="2" id="KW-0472">Membrane</keyword>
<proteinExistence type="predicted"/>
<name>A0AAU3I2M7_9ACTN</name>
<protein>
    <recommendedName>
        <fullName evidence="4">PH domain-containing protein</fullName>
    </recommendedName>
</protein>
<dbReference type="EMBL" id="CP109546">
    <property type="protein sequence ID" value="WTZ11394.1"/>
    <property type="molecule type" value="Genomic_DNA"/>
</dbReference>
<feature type="transmembrane region" description="Helical" evidence="2">
    <location>
        <begin position="422"/>
        <end position="442"/>
    </location>
</feature>
<keyword evidence="2" id="KW-1133">Transmembrane helix</keyword>
<feature type="region of interest" description="Disordered" evidence="1">
    <location>
        <begin position="328"/>
        <end position="349"/>
    </location>
</feature>
<evidence type="ECO:0008006" key="4">
    <source>
        <dbReference type="Google" id="ProtNLM"/>
    </source>
</evidence>